<organism evidence="1">
    <name type="scientific">viral metagenome</name>
    <dbReference type="NCBI Taxonomy" id="1070528"/>
    <lineage>
        <taxon>unclassified sequences</taxon>
        <taxon>metagenomes</taxon>
        <taxon>organismal metagenomes</taxon>
    </lineage>
</organism>
<accession>A0A6M3ITC1</accession>
<reference evidence="1" key="1">
    <citation type="submission" date="2020-03" db="EMBL/GenBank/DDBJ databases">
        <title>The deep terrestrial virosphere.</title>
        <authorList>
            <person name="Holmfeldt K."/>
            <person name="Nilsson E."/>
            <person name="Simone D."/>
            <person name="Lopez-Fernandez M."/>
            <person name="Wu X."/>
            <person name="de Brujin I."/>
            <person name="Lundin D."/>
            <person name="Andersson A."/>
            <person name="Bertilsson S."/>
            <person name="Dopson M."/>
        </authorList>
    </citation>
    <scope>NUCLEOTIDE SEQUENCE</scope>
    <source>
        <strain evidence="1">MM415B01131</strain>
    </source>
</reference>
<proteinExistence type="predicted"/>
<gene>
    <name evidence="1" type="ORF">MM415B01131_0006</name>
</gene>
<dbReference type="EMBL" id="MT141404">
    <property type="protein sequence ID" value="QJA60305.1"/>
    <property type="molecule type" value="Genomic_DNA"/>
</dbReference>
<protein>
    <submittedName>
        <fullName evidence="1">Uncharacterized protein</fullName>
    </submittedName>
</protein>
<evidence type="ECO:0000313" key="1">
    <source>
        <dbReference type="EMBL" id="QJA60305.1"/>
    </source>
</evidence>
<sequence>MSRKLFGPFPSVAFHKQIGRDSMPPLQVSYSGELTVGVTSAPFGVAARGAKVADVWMSTGASGKDDAYSLQVTGEVYINGTTCLSTRPSIAHVSGEASQQKTTRVTGDTGIAQAVIDPDANTVTDGDVLTYDLTLVRTASPTTEISNVFMVVELEPIIG</sequence>
<name>A0A6M3ITC1_9ZZZZ</name>
<dbReference type="AlphaFoldDB" id="A0A6M3ITC1"/>